<evidence type="ECO:0000313" key="1">
    <source>
        <dbReference type="EMBL" id="MBX56480.1"/>
    </source>
</evidence>
<protein>
    <submittedName>
        <fullName evidence="1">Uncharacterized protein</fullName>
    </submittedName>
</protein>
<proteinExistence type="predicted"/>
<name>A0A2P2PNZ8_RHIMU</name>
<dbReference type="AlphaFoldDB" id="A0A2P2PNZ8"/>
<accession>A0A2P2PNZ8</accession>
<reference evidence="1" key="1">
    <citation type="submission" date="2018-02" db="EMBL/GenBank/DDBJ databases">
        <title>Rhizophora mucronata_Transcriptome.</title>
        <authorList>
            <person name="Meera S.P."/>
            <person name="Sreeshan A."/>
            <person name="Augustine A."/>
        </authorList>
    </citation>
    <scope>NUCLEOTIDE SEQUENCE</scope>
    <source>
        <tissue evidence="1">Leaf</tissue>
    </source>
</reference>
<sequence>MAYTGSEPVNCSAVAKLLLLLVCNRVLNSPKVWFRLVLKFDKLVTL</sequence>
<organism evidence="1">
    <name type="scientific">Rhizophora mucronata</name>
    <name type="common">Asiatic mangrove</name>
    <dbReference type="NCBI Taxonomy" id="61149"/>
    <lineage>
        <taxon>Eukaryota</taxon>
        <taxon>Viridiplantae</taxon>
        <taxon>Streptophyta</taxon>
        <taxon>Embryophyta</taxon>
        <taxon>Tracheophyta</taxon>
        <taxon>Spermatophyta</taxon>
        <taxon>Magnoliopsida</taxon>
        <taxon>eudicotyledons</taxon>
        <taxon>Gunneridae</taxon>
        <taxon>Pentapetalae</taxon>
        <taxon>rosids</taxon>
        <taxon>fabids</taxon>
        <taxon>Malpighiales</taxon>
        <taxon>Rhizophoraceae</taxon>
        <taxon>Rhizophora</taxon>
    </lineage>
</organism>
<dbReference type="EMBL" id="GGEC01075996">
    <property type="protein sequence ID" value="MBX56480.1"/>
    <property type="molecule type" value="Transcribed_RNA"/>
</dbReference>